<evidence type="ECO:0000256" key="1">
    <source>
        <dbReference type="SAM" id="MobiDB-lite"/>
    </source>
</evidence>
<feature type="signal peptide" evidence="2">
    <location>
        <begin position="1"/>
        <end position="24"/>
    </location>
</feature>
<organism evidence="3 4">
    <name type="scientific">Diaporthe helianthi</name>
    <dbReference type="NCBI Taxonomy" id="158607"/>
    <lineage>
        <taxon>Eukaryota</taxon>
        <taxon>Fungi</taxon>
        <taxon>Dikarya</taxon>
        <taxon>Ascomycota</taxon>
        <taxon>Pezizomycotina</taxon>
        <taxon>Sordariomycetes</taxon>
        <taxon>Sordariomycetidae</taxon>
        <taxon>Diaporthales</taxon>
        <taxon>Diaporthaceae</taxon>
        <taxon>Diaporthe</taxon>
    </lineage>
</organism>
<evidence type="ECO:0000313" key="4">
    <source>
        <dbReference type="Proteomes" id="UP000094444"/>
    </source>
</evidence>
<dbReference type="EMBL" id="MAVT02000132">
    <property type="protein sequence ID" value="POS79175.1"/>
    <property type="molecule type" value="Genomic_DNA"/>
</dbReference>
<evidence type="ECO:0000313" key="3">
    <source>
        <dbReference type="EMBL" id="POS79175.1"/>
    </source>
</evidence>
<keyword evidence="4" id="KW-1185">Reference proteome</keyword>
<accession>A0A2P5I9K5</accession>
<sequence>MAPFSSLPLSVIMAGLFFAWLADAQTVYVTQTVFTACECSESPSKSPLMPADLPVSGNRPLPTFQEPTPDQEKPFSVLPAASGAGFTPVAISILSDSPGSTSTPAVVSVLGGSTSGLAEPSLWTSTLTGTFPIPGVLSSAASNPLSLSIKSSPLLESMSSLPTNPLAVTSAVPTVASAVSLSGGLGPLLSSSNIMSLTSSPTALSVAPSVSLGDDNSIEVISSTIAPTAASSALTTSGIPEALSANFSLDSSDMVLASSAALISFGTSSPAVISTMLPSGASLGTSSQVLTTYAAIALNSLTLTGVTVLVPRSPTSCYSLPTPPASMDLVAVAVTPQDTVDLSNPMFLSFGENGTNPQYIGAFASGESYVLDLSTDNPISGQLGLQIPGDNALVFEGSGMSLYKGNCSLLSEVLIDNFYSQAGAVAGRAAKRARDTRLETRQDALNSSTFTVDISLDSYLNTPDFDPSLLFGNSMCTVVSTAAGKNTDNITWSCSYPPPQGGAASCAARLSTWLTEINSPSTSPRNTTEILATLSPFLALAGDSLAELFPGADPALGLGFTFMRQVEDALKEAVGDVGATACDVMHAFDSDDLVIEDSGPLGTRTLGSFITEPPPSLAINLAASATASIVQLPRRKGNPTDNFLQQIATAFESIFAPFNSWLHGLATLGIFGIEETGMVHLPMPTTDDALTTTTVTTTVAPPPSGLREELPTMTVTHVLGEGWFSPSTYVVGPGTTPGLEFPAFAMHGLSNDDSATFSLSSVLGSASANIIDNVAAGLAAMYSDPGVRPEGHADWPSQVHEQGQATAATGDDTGYQGNIVLVTTTITEWMRTVNN</sequence>
<reference evidence="3" key="1">
    <citation type="submission" date="2017-09" db="EMBL/GenBank/DDBJ databases">
        <title>Polyketide synthases of a Diaporthe helianthi virulent isolate.</title>
        <authorList>
            <person name="Baroncelli R."/>
        </authorList>
    </citation>
    <scope>NUCLEOTIDE SEQUENCE [LARGE SCALE GENOMIC DNA]</scope>
    <source>
        <strain evidence="3">7/96</strain>
    </source>
</reference>
<proteinExistence type="predicted"/>
<dbReference type="AlphaFoldDB" id="A0A2P5I9K5"/>
<protein>
    <submittedName>
        <fullName evidence="3">Uncharacterized protein</fullName>
    </submittedName>
</protein>
<dbReference type="OrthoDB" id="5394947at2759"/>
<name>A0A2P5I9K5_DIAHE</name>
<feature type="chain" id="PRO_5015135285" evidence="2">
    <location>
        <begin position="25"/>
        <end position="835"/>
    </location>
</feature>
<comment type="caution">
    <text evidence="3">The sequence shown here is derived from an EMBL/GenBank/DDBJ whole genome shotgun (WGS) entry which is preliminary data.</text>
</comment>
<gene>
    <name evidence="3" type="ORF">DHEL01_v202425</name>
</gene>
<dbReference type="InParanoid" id="A0A2P5I9K5"/>
<evidence type="ECO:0000256" key="2">
    <source>
        <dbReference type="SAM" id="SignalP"/>
    </source>
</evidence>
<dbReference type="Proteomes" id="UP000094444">
    <property type="component" value="Unassembled WGS sequence"/>
</dbReference>
<keyword evidence="2" id="KW-0732">Signal</keyword>
<feature type="region of interest" description="Disordered" evidence="1">
    <location>
        <begin position="789"/>
        <end position="811"/>
    </location>
</feature>